<keyword evidence="6" id="KW-1185">Reference proteome</keyword>
<dbReference type="EC" id="5.2.1.8" evidence="3"/>
<gene>
    <name evidence="5" type="ORF">CHLNCDRAFT_13084</name>
</gene>
<organism evidence="6">
    <name type="scientific">Chlorella variabilis</name>
    <name type="common">Green alga</name>
    <dbReference type="NCBI Taxonomy" id="554065"/>
    <lineage>
        <taxon>Eukaryota</taxon>
        <taxon>Viridiplantae</taxon>
        <taxon>Chlorophyta</taxon>
        <taxon>core chlorophytes</taxon>
        <taxon>Trebouxiophyceae</taxon>
        <taxon>Chlorellales</taxon>
        <taxon>Chlorellaceae</taxon>
        <taxon>Chlorella clade</taxon>
        <taxon>Chlorella</taxon>
    </lineage>
</organism>
<dbReference type="InterPro" id="IPR029000">
    <property type="entry name" value="Cyclophilin-like_dom_sf"/>
</dbReference>
<dbReference type="Pfam" id="PF00160">
    <property type="entry name" value="Pro_isomerase"/>
    <property type="match status" value="1"/>
</dbReference>
<comment type="similarity">
    <text evidence="3">Belongs to the cyclophilin-type PPIase family.</text>
</comment>
<feature type="non-terminal residue" evidence="5">
    <location>
        <position position="157"/>
    </location>
</feature>
<comment type="function">
    <text evidence="3">PPIases accelerate the folding of proteins. It catalyzes the cis-trans isomerization of proline imidic peptide bonds in oligopeptides.</text>
</comment>
<dbReference type="InterPro" id="IPR002130">
    <property type="entry name" value="Cyclophilin-type_PPIase_dom"/>
</dbReference>
<evidence type="ECO:0000259" key="4">
    <source>
        <dbReference type="PROSITE" id="PS50072"/>
    </source>
</evidence>
<evidence type="ECO:0000256" key="2">
    <source>
        <dbReference type="ARBA" id="ARBA00023235"/>
    </source>
</evidence>
<dbReference type="FunCoup" id="E1ZR17">
    <property type="interactions" value="106"/>
</dbReference>
<dbReference type="Gene3D" id="2.40.100.10">
    <property type="entry name" value="Cyclophilin-like"/>
    <property type="match status" value="1"/>
</dbReference>
<evidence type="ECO:0000313" key="5">
    <source>
        <dbReference type="EMBL" id="EFN51705.1"/>
    </source>
</evidence>
<dbReference type="eggNOG" id="KOG0884">
    <property type="taxonomic scope" value="Eukaryota"/>
</dbReference>
<sequence>LQTAFGDVHMAFYPNVAPKTADHIRRCAELGLYNTNHFFRVDKGFVAQVADISGGRLAPMSRMQQEVATRHVPLELHPDVKHDRRGILSMARNDDPNSGGSSFSLLLGPAPHLDQHYAVFGEVVEGIETLARLEELPTRTEGIFVMPIERITISSTY</sequence>
<dbReference type="InParanoid" id="E1ZR17"/>
<evidence type="ECO:0000256" key="1">
    <source>
        <dbReference type="ARBA" id="ARBA00023110"/>
    </source>
</evidence>
<dbReference type="PANTHER" id="PTHR47511">
    <property type="entry name" value="PEPTIDYL-PROLYL CIS-TRANS ISOMERASE CYP23"/>
    <property type="match status" value="1"/>
</dbReference>
<dbReference type="InterPro" id="IPR044233">
    <property type="entry name" value="CYP23-like"/>
</dbReference>
<proteinExistence type="inferred from homology"/>
<evidence type="ECO:0000256" key="3">
    <source>
        <dbReference type="RuleBase" id="RU363019"/>
    </source>
</evidence>
<accession>E1ZR17</accession>
<dbReference type="Proteomes" id="UP000008141">
    <property type="component" value="Unassembled WGS sequence"/>
</dbReference>
<dbReference type="PRINTS" id="PR00153">
    <property type="entry name" value="CSAPPISMRASE"/>
</dbReference>
<dbReference type="KEGG" id="cvr:CHLNCDRAFT_13084"/>
<feature type="non-terminal residue" evidence="5">
    <location>
        <position position="1"/>
    </location>
</feature>
<dbReference type="OMA" id="WAICSIL"/>
<dbReference type="InterPro" id="IPR024936">
    <property type="entry name" value="Cyclophilin-type_PPIase"/>
</dbReference>
<reference evidence="5 6" key="1">
    <citation type="journal article" date="2010" name="Plant Cell">
        <title>The Chlorella variabilis NC64A genome reveals adaptation to photosymbiosis, coevolution with viruses, and cryptic sex.</title>
        <authorList>
            <person name="Blanc G."/>
            <person name="Duncan G."/>
            <person name="Agarkova I."/>
            <person name="Borodovsky M."/>
            <person name="Gurnon J."/>
            <person name="Kuo A."/>
            <person name="Lindquist E."/>
            <person name="Lucas S."/>
            <person name="Pangilinan J."/>
            <person name="Polle J."/>
            <person name="Salamov A."/>
            <person name="Terry A."/>
            <person name="Yamada T."/>
            <person name="Dunigan D.D."/>
            <person name="Grigoriev I.V."/>
            <person name="Claverie J.M."/>
            <person name="Van Etten J.L."/>
        </authorList>
    </citation>
    <scope>NUCLEOTIDE SEQUENCE [LARGE SCALE GENOMIC DNA]</scope>
    <source>
        <strain evidence="5 6">NC64A</strain>
    </source>
</reference>
<protein>
    <recommendedName>
        <fullName evidence="3">Peptidyl-prolyl cis-trans isomerase</fullName>
        <shortName evidence="3">PPIase</shortName>
        <ecNumber evidence="3">5.2.1.8</ecNumber>
    </recommendedName>
</protein>
<feature type="domain" description="PPIase cyclophilin-type" evidence="4">
    <location>
        <begin position="1"/>
        <end position="157"/>
    </location>
</feature>
<dbReference type="PANTHER" id="PTHR47511:SF1">
    <property type="entry name" value="PEPTIDYL-PROLYL CIS-TRANS ISOMERASE CYP23"/>
    <property type="match status" value="1"/>
</dbReference>
<dbReference type="EMBL" id="GL433861">
    <property type="protein sequence ID" value="EFN51705.1"/>
    <property type="molecule type" value="Genomic_DNA"/>
</dbReference>
<dbReference type="AlphaFoldDB" id="E1ZR17"/>
<keyword evidence="2 3" id="KW-0413">Isomerase</keyword>
<dbReference type="GO" id="GO:0003755">
    <property type="term" value="F:peptidyl-prolyl cis-trans isomerase activity"/>
    <property type="evidence" value="ECO:0007669"/>
    <property type="project" value="UniProtKB-UniRule"/>
</dbReference>
<dbReference type="PIRSF" id="PIRSF001467">
    <property type="entry name" value="Peptidylpro_ismrse"/>
    <property type="match status" value="1"/>
</dbReference>
<dbReference type="STRING" id="554065.E1ZR17"/>
<keyword evidence="1 3" id="KW-0697">Rotamase</keyword>
<name>E1ZR17_CHLVA</name>
<dbReference type="SUPFAM" id="SSF50891">
    <property type="entry name" value="Cyclophilin-like"/>
    <property type="match status" value="1"/>
</dbReference>
<dbReference type="CDD" id="cd00317">
    <property type="entry name" value="cyclophilin"/>
    <property type="match status" value="1"/>
</dbReference>
<dbReference type="OrthoDB" id="408413at2759"/>
<dbReference type="PROSITE" id="PS50072">
    <property type="entry name" value="CSA_PPIASE_2"/>
    <property type="match status" value="1"/>
</dbReference>
<dbReference type="GeneID" id="17351102"/>
<dbReference type="RefSeq" id="XP_005843807.1">
    <property type="nucleotide sequence ID" value="XM_005843745.1"/>
</dbReference>
<evidence type="ECO:0000313" key="6">
    <source>
        <dbReference type="Proteomes" id="UP000008141"/>
    </source>
</evidence>
<comment type="catalytic activity">
    <reaction evidence="3">
        <text>[protein]-peptidylproline (omega=180) = [protein]-peptidylproline (omega=0)</text>
        <dbReference type="Rhea" id="RHEA:16237"/>
        <dbReference type="Rhea" id="RHEA-COMP:10747"/>
        <dbReference type="Rhea" id="RHEA-COMP:10748"/>
        <dbReference type="ChEBI" id="CHEBI:83833"/>
        <dbReference type="ChEBI" id="CHEBI:83834"/>
        <dbReference type="EC" id="5.2.1.8"/>
    </reaction>
</comment>